<proteinExistence type="predicted"/>
<organism evidence="1 2">
    <name type="scientific">Lucifera butyrica</name>
    <dbReference type="NCBI Taxonomy" id="1351585"/>
    <lineage>
        <taxon>Bacteria</taxon>
        <taxon>Bacillati</taxon>
        <taxon>Bacillota</taxon>
        <taxon>Negativicutes</taxon>
        <taxon>Veillonellales</taxon>
        <taxon>Veillonellaceae</taxon>
        <taxon>Lucifera</taxon>
    </lineage>
</organism>
<name>A0A498R5Q8_9FIRM</name>
<dbReference type="Proteomes" id="UP000277811">
    <property type="component" value="Unassembled WGS sequence"/>
</dbReference>
<keyword evidence="2" id="KW-1185">Reference proteome</keyword>
<accession>A0A498R5Q8</accession>
<evidence type="ECO:0000313" key="2">
    <source>
        <dbReference type="Proteomes" id="UP000277811"/>
    </source>
</evidence>
<reference evidence="1 2" key="1">
    <citation type="submission" date="2018-06" db="EMBL/GenBank/DDBJ databases">
        <authorList>
            <person name="Strepis N."/>
        </authorList>
    </citation>
    <scope>NUCLEOTIDE SEQUENCE [LARGE SCALE GENOMIC DNA]</scope>
    <source>
        <strain evidence="1">LUCI</strain>
    </source>
</reference>
<gene>
    <name evidence="1" type="ORF">LUCI_1722</name>
</gene>
<dbReference type="OrthoDB" id="1683947at2"/>
<sequence>MEIEDSWRVLLNEQDEKFSRLIFTGCKCRRLIDITIQSQNVNTIISAVLTSNWSTEQLMDFLNLESARVFKTAI</sequence>
<dbReference type="AlphaFoldDB" id="A0A498R5Q8"/>
<evidence type="ECO:0000313" key="1">
    <source>
        <dbReference type="EMBL" id="VBB06489.1"/>
    </source>
</evidence>
<protein>
    <submittedName>
        <fullName evidence="1">Uncharacterized protein</fullName>
    </submittedName>
</protein>
<dbReference type="RefSeq" id="WP_122627441.1">
    <property type="nucleotide sequence ID" value="NZ_UPPP01000064.1"/>
</dbReference>
<dbReference type="EMBL" id="UPPP01000064">
    <property type="protein sequence ID" value="VBB06489.1"/>
    <property type="molecule type" value="Genomic_DNA"/>
</dbReference>